<dbReference type="SUPFAM" id="SSF54427">
    <property type="entry name" value="NTF2-like"/>
    <property type="match status" value="1"/>
</dbReference>
<dbReference type="KEGG" id="abas:ACPOL_6552"/>
<evidence type="ECO:0000313" key="2">
    <source>
        <dbReference type="EMBL" id="AXC15772.1"/>
    </source>
</evidence>
<name>A0A2Z5G917_9BACT</name>
<evidence type="ECO:0000313" key="3">
    <source>
        <dbReference type="Proteomes" id="UP000253606"/>
    </source>
</evidence>
<feature type="signal peptide" evidence="1">
    <location>
        <begin position="1"/>
        <end position="18"/>
    </location>
</feature>
<feature type="chain" id="PRO_5016237033" description="SnoaL-like domain-containing protein" evidence="1">
    <location>
        <begin position="19"/>
        <end position="175"/>
    </location>
</feature>
<evidence type="ECO:0008006" key="4">
    <source>
        <dbReference type="Google" id="ProtNLM"/>
    </source>
</evidence>
<sequence>MKRQVGKLFLVLLSSTFAALGQSPQSPQMVPSTNSNIASDTMDVQHVLDAYHAAILAHDGARLASLFLPQGSTWINVLSDEAYARVKAKTPNATRVRVGSYTDFVKLVSSSKASFNPTHTNMSIHTDGTVASVYFDFIFLVDGKETNRGSEIWVLLKSEGGWRIADITYSSNPRL</sequence>
<dbReference type="OrthoDB" id="118519at2"/>
<organism evidence="2 3">
    <name type="scientific">Acidisarcina polymorpha</name>
    <dbReference type="NCBI Taxonomy" id="2211140"/>
    <lineage>
        <taxon>Bacteria</taxon>
        <taxon>Pseudomonadati</taxon>
        <taxon>Acidobacteriota</taxon>
        <taxon>Terriglobia</taxon>
        <taxon>Terriglobales</taxon>
        <taxon>Acidobacteriaceae</taxon>
        <taxon>Acidisarcina</taxon>
    </lineage>
</organism>
<dbReference type="Proteomes" id="UP000253606">
    <property type="component" value="Chromosome"/>
</dbReference>
<keyword evidence="1" id="KW-0732">Signal</keyword>
<proteinExistence type="predicted"/>
<accession>A0A2Z5G917</accession>
<dbReference type="AlphaFoldDB" id="A0A2Z5G917"/>
<dbReference type="EMBL" id="CP030840">
    <property type="protein sequence ID" value="AXC15772.1"/>
    <property type="molecule type" value="Genomic_DNA"/>
</dbReference>
<keyword evidence="3" id="KW-1185">Reference proteome</keyword>
<protein>
    <recommendedName>
        <fullName evidence="4">SnoaL-like domain-containing protein</fullName>
    </recommendedName>
</protein>
<reference evidence="2 3" key="1">
    <citation type="journal article" date="2018" name="Front. Microbiol.">
        <title>Hydrolytic Capabilities as a Key to Environmental Success: Chitinolytic and Cellulolytic Acidobacteria From Acidic Sub-arctic Soils and Boreal Peatlands.</title>
        <authorList>
            <person name="Belova S.E."/>
            <person name="Ravin N.V."/>
            <person name="Pankratov T.A."/>
            <person name="Rakitin A.L."/>
            <person name="Ivanova A.A."/>
            <person name="Beletsky A.V."/>
            <person name="Mardanov A.V."/>
            <person name="Sinninghe Damste J.S."/>
            <person name="Dedysh S.N."/>
        </authorList>
    </citation>
    <scope>NUCLEOTIDE SEQUENCE [LARGE SCALE GENOMIC DNA]</scope>
    <source>
        <strain evidence="2 3">SBC82</strain>
    </source>
</reference>
<dbReference type="InterPro" id="IPR032710">
    <property type="entry name" value="NTF2-like_dom_sf"/>
</dbReference>
<dbReference type="Gene3D" id="3.10.450.50">
    <property type="match status" value="1"/>
</dbReference>
<evidence type="ECO:0000256" key="1">
    <source>
        <dbReference type="SAM" id="SignalP"/>
    </source>
</evidence>
<gene>
    <name evidence="2" type="ORF">ACPOL_6552</name>
</gene>
<dbReference type="RefSeq" id="WP_114210386.1">
    <property type="nucleotide sequence ID" value="NZ_CP030840.1"/>
</dbReference>